<evidence type="ECO:0000256" key="13">
    <source>
        <dbReference type="ARBA" id="ARBA00022801"/>
    </source>
</evidence>
<comment type="subunit">
    <text evidence="3">Homooligomer. Rep binds to repeated DNA motifs (iterons). Forms the O-complex, which is a Rep-DNA complex involved in the initiation of RCR. Part of the C- and V-complexes which are RepA-Rep-DNA complexes involved in the c-sense and v-sense transcription.</text>
</comment>
<evidence type="ECO:0000313" key="19">
    <source>
        <dbReference type="EMBL" id="QIR82243.1"/>
    </source>
</evidence>
<evidence type="ECO:0000256" key="5">
    <source>
        <dbReference type="ARBA" id="ARBA00022562"/>
    </source>
</evidence>
<feature type="binding site" evidence="17">
    <location>
        <position position="105"/>
    </location>
    <ligand>
        <name>a divalent metal cation</name>
        <dbReference type="ChEBI" id="CHEBI:60240"/>
    </ligand>
</feature>
<dbReference type="Pfam" id="PF08283">
    <property type="entry name" value="Gemini_AL1_M"/>
    <property type="match status" value="1"/>
</dbReference>
<evidence type="ECO:0000259" key="18">
    <source>
        <dbReference type="PROSITE" id="PS52020"/>
    </source>
</evidence>
<evidence type="ECO:0000256" key="10">
    <source>
        <dbReference type="ARBA" id="ARBA00022723"/>
    </source>
</evidence>
<evidence type="ECO:0000256" key="3">
    <source>
        <dbReference type="ARBA" id="ARBA00011488"/>
    </source>
</evidence>
<dbReference type="GO" id="GO:0016779">
    <property type="term" value="F:nucleotidyltransferase activity"/>
    <property type="evidence" value="ECO:0007669"/>
    <property type="project" value="UniProtKB-KW"/>
</dbReference>
<dbReference type="InterPro" id="IPR027417">
    <property type="entry name" value="P-loop_NTPase"/>
</dbReference>
<comment type="cofactor">
    <cofactor evidence="17">
        <name>Mg(2+)</name>
        <dbReference type="ChEBI" id="CHEBI:18420"/>
    </cofactor>
    <cofactor evidence="17">
        <name>Mn(2+)</name>
        <dbReference type="ChEBI" id="CHEBI:29035"/>
    </cofactor>
    <text evidence="17">Divalent metal cations, possibly Mg(2+) or Mn(2+).</text>
</comment>
<dbReference type="GO" id="GO:0003677">
    <property type="term" value="F:DNA binding"/>
    <property type="evidence" value="ECO:0007669"/>
    <property type="project" value="UniProtKB-KW"/>
</dbReference>
<evidence type="ECO:0000256" key="17">
    <source>
        <dbReference type="PIRSR" id="PIRSR601191-2"/>
    </source>
</evidence>
<dbReference type="PRINTS" id="PR00228">
    <property type="entry name" value="GEMCOATCLVL1"/>
</dbReference>
<dbReference type="InterPro" id="IPR022692">
    <property type="entry name" value="Gemini_AL1_REP_central"/>
</dbReference>
<evidence type="ECO:0000256" key="8">
    <source>
        <dbReference type="ARBA" id="ARBA00022705"/>
    </source>
</evidence>
<dbReference type="GO" id="GO:0046872">
    <property type="term" value="F:metal ion binding"/>
    <property type="evidence" value="ECO:0007669"/>
    <property type="project" value="UniProtKB-KW"/>
</dbReference>
<dbReference type="GeneID" id="80536567"/>
<dbReference type="SUPFAM" id="SSF55464">
    <property type="entry name" value="Origin of replication-binding domain, RBD-like"/>
    <property type="match status" value="1"/>
</dbReference>
<comment type="similarity">
    <text evidence="2">Belongs to the geminiviridae Rep protein family.</text>
</comment>
<proteinExistence type="inferred from homology"/>
<keyword evidence="12" id="KW-0255">Endonuclease</keyword>
<evidence type="ECO:0000256" key="15">
    <source>
        <dbReference type="ARBA" id="ARBA00023125"/>
    </source>
</evidence>
<dbReference type="EMBL" id="MN379609">
    <property type="protein sequence ID" value="QIR82243.1"/>
    <property type="molecule type" value="Genomic_DNA"/>
</dbReference>
<dbReference type="PROSITE" id="PS52020">
    <property type="entry name" value="CRESS_DNA_REP"/>
    <property type="match status" value="1"/>
</dbReference>
<dbReference type="KEGG" id="vg:80536567"/>
<keyword evidence="7" id="KW-0548">Nucleotidyltransferase</keyword>
<keyword evidence="5" id="KW-1048">Host nucleus</keyword>
<evidence type="ECO:0000256" key="6">
    <source>
        <dbReference type="ARBA" id="ARBA00022679"/>
    </source>
</evidence>
<dbReference type="GO" id="GO:0016888">
    <property type="term" value="F:DNA endonuclease activity, producing 5'-phosphomonoesters"/>
    <property type="evidence" value="ECO:0007669"/>
    <property type="project" value="InterPro"/>
</dbReference>
<evidence type="ECO:0000256" key="7">
    <source>
        <dbReference type="ARBA" id="ARBA00022695"/>
    </source>
</evidence>
<dbReference type="InterPro" id="IPR001301">
    <property type="entry name" value="Gemini_AL1_CLV"/>
</dbReference>
<evidence type="ECO:0000256" key="4">
    <source>
        <dbReference type="ARBA" id="ARBA00014531"/>
    </source>
</evidence>
<reference evidence="19" key="1">
    <citation type="submission" date="2019-08" db="EMBL/GenBank/DDBJ databases">
        <title>Identification of single stranded DNA viruses in chicken tracheal swab swabs.</title>
        <authorList>
            <person name="Chrzastek K."/>
            <person name="Kapczynski D."/>
            <person name="Kulkarni A."/>
            <person name="Chappell L."/>
            <person name="Schmidlin K."/>
            <person name="Varsani A."/>
        </authorList>
    </citation>
    <scope>NUCLEOTIDE SEQUENCE</scope>
    <source>
        <strain evidence="19">Mg4_1247</strain>
    </source>
</reference>
<keyword evidence="15" id="KW-0238">DNA-binding</keyword>
<dbReference type="GO" id="GO:0000166">
    <property type="term" value="F:nucleotide binding"/>
    <property type="evidence" value="ECO:0007669"/>
    <property type="project" value="UniProtKB-KW"/>
</dbReference>
<dbReference type="Pfam" id="PF00799">
    <property type="entry name" value="Gemini_AL1"/>
    <property type="match status" value="1"/>
</dbReference>
<evidence type="ECO:0000313" key="20">
    <source>
        <dbReference type="Proteomes" id="UP000682530"/>
    </source>
</evidence>
<organism evidence="19 20">
    <name type="scientific">Chicken genomovirus mg4_1247</name>
    <dbReference type="NCBI Taxonomy" id="2720946"/>
    <lineage>
        <taxon>Viruses</taxon>
        <taxon>Monodnaviria</taxon>
        <taxon>Shotokuvirae</taxon>
        <taxon>Cressdnaviricota</taxon>
        <taxon>Repensiviricetes</taxon>
        <taxon>Geplafuvirales</taxon>
        <taxon>Genomoviridae</taxon>
        <taxon>Gemykrogvirus</taxon>
        <taxon>Gemykrogvirus galga1</taxon>
    </lineage>
</organism>
<feature type="domain" description="CRESS-DNA virus Rep endonuclease" evidence="18">
    <location>
        <begin position="5"/>
        <end position="115"/>
    </location>
</feature>
<evidence type="ECO:0000256" key="1">
    <source>
        <dbReference type="ARBA" id="ARBA00004147"/>
    </source>
</evidence>
<evidence type="ECO:0000256" key="16">
    <source>
        <dbReference type="PIRSR" id="PIRSR601191-1"/>
    </source>
</evidence>
<feature type="binding site" evidence="17">
    <location>
        <position position="62"/>
    </location>
    <ligand>
        <name>a divalent metal cation</name>
        <dbReference type="ChEBI" id="CHEBI:60240"/>
    </ligand>
</feature>
<dbReference type="Gene3D" id="3.40.50.300">
    <property type="entry name" value="P-loop containing nucleotide triphosphate hydrolases"/>
    <property type="match status" value="1"/>
</dbReference>
<evidence type="ECO:0000256" key="12">
    <source>
        <dbReference type="ARBA" id="ARBA00022759"/>
    </source>
</evidence>
<keyword evidence="13" id="KW-0378">Hydrolase</keyword>
<sequence length="336" mass="38699">MSSFRFASKTVLLTYSQVDNETINAFLSPASNHFDHVASTLRTPCVYRLGREQHQDGGTHFHVFLSFGERVNSRNERLFDFGSSHPNIQIIRRTPEKAFDYAGKDGDIIYEHGERPGESGTLSSGRDSIWADALSAEHKEDFLGTLRNRAPRDYVLYFDAIERFADRHYTPPQPEYRSPSFETIERERVEPWLDASGINDGTRHGRVRSLILWGPTRSGKSVWPRSLGKATIGKHLYFNGMFNMDECFYDADYAVFDDLIGGFEFFRNYKGWLGCQEEFTLSDKYKKKQKFTWGKPTIMCMNDNPMDSNHVDHEWIQGNCDIVYIGDPLVSIHSDQ</sequence>
<name>A0A6G9W2P9_9VIRU</name>
<dbReference type="RefSeq" id="YP_010798391.1">
    <property type="nucleotide sequence ID" value="NC_076435.1"/>
</dbReference>
<dbReference type="GO" id="GO:0006260">
    <property type="term" value="P:DNA replication"/>
    <property type="evidence" value="ECO:0007669"/>
    <property type="project" value="UniProtKB-KW"/>
</dbReference>
<evidence type="ECO:0000256" key="11">
    <source>
        <dbReference type="ARBA" id="ARBA00022741"/>
    </source>
</evidence>
<accession>A0A6G9W2P9</accession>
<dbReference type="InterPro" id="IPR001191">
    <property type="entry name" value="Gemini_AL1_REP"/>
</dbReference>
<keyword evidence="14" id="KW-0190">Covalent protein-DNA linkage</keyword>
<dbReference type="Gene3D" id="3.40.1310.20">
    <property type="match status" value="1"/>
</dbReference>
<dbReference type="GO" id="GO:0005198">
    <property type="term" value="F:structural molecule activity"/>
    <property type="evidence" value="ECO:0007669"/>
    <property type="project" value="InterPro"/>
</dbReference>
<dbReference type="InterPro" id="IPR049912">
    <property type="entry name" value="CRESS_DNA_REP"/>
</dbReference>
<keyword evidence="20" id="KW-1185">Reference proteome</keyword>
<dbReference type="GO" id="GO:0042025">
    <property type="term" value="C:host cell nucleus"/>
    <property type="evidence" value="ECO:0007669"/>
    <property type="project" value="UniProtKB-SubCell"/>
</dbReference>
<evidence type="ECO:0000256" key="9">
    <source>
        <dbReference type="ARBA" id="ARBA00022722"/>
    </source>
</evidence>
<dbReference type="Proteomes" id="UP000682530">
    <property type="component" value="Segment"/>
</dbReference>
<evidence type="ECO:0000256" key="14">
    <source>
        <dbReference type="ARBA" id="ARBA00023124"/>
    </source>
</evidence>
<keyword evidence="9" id="KW-0540">Nuclease</keyword>
<keyword evidence="11" id="KW-0547">Nucleotide-binding</keyword>
<keyword evidence="6" id="KW-0808">Transferase</keyword>
<feature type="active site" description="For DNA cleavage activity" evidence="16">
    <location>
        <position position="101"/>
    </location>
</feature>
<feature type="binding site" evidence="17">
    <location>
        <position position="52"/>
    </location>
    <ligand>
        <name>a divalent metal cation</name>
        <dbReference type="ChEBI" id="CHEBI:60240"/>
    </ligand>
</feature>
<keyword evidence="8" id="KW-0235">DNA replication</keyword>
<comment type="subcellular location">
    <subcellularLocation>
        <location evidence="1">Host nucleus</location>
    </subcellularLocation>
</comment>
<protein>
    <recommendedName>
        <fullName evidence="4">Replication-associated protein</fullName>
    </recommendedName>
</protein>
<dbReference type="PRINTS" id="PR00227">
    <property type="entry name" value="GEMCOATAL1"/>
</dbReference>
<evidence type="ECO:0000256" key="2">
    <source>
        <dbReference type="ARBA" id="ARBA00006240"/>
    </source>
</evidence>
<keyword evidence="10 17" id="KW-0479">Metal-binding</keyword>
<feature type="binding site" evidence="17">
    <location>
        <position position="60"/>
    </location>
    <ligand>
        <name>a divalent metal cation</name>
        <dbReference type="ChEBI" id="CHEBI:60240"/>
    </ligand>
</feature>